<dbReference type="EMBL" id="JAHOEL010000090">
    <property type="protein sequence ID" value="MBV3393588.1"/>
    <property type="molecule type" value="Genomic_DNA"/>
</dbReference>
<dbReference type="GeneID" id="301324280"/>
<evidence type="ECO:0000313" key="3">
    <source>
        <dbReference type="Proteomes" id="UP001196408"/>
    </source>
</evidence>
<sequence>MYKYAYETISCNLEGWGLGAGNVYCIDEYRSVIEKRALQGWRYVGYIPVKQRGTGHVQEMDLIFEKED</sequence>
<comment type="caution">
    <text evidence="1">The sequence shown here is derived from an EMBL/GenBank/DDBJ whole genome shotgun (WGS) entry which is preliminary data.</text>
</comment>
<name>A0AAW4MW83_9FIRM</name>
<dbReference type="RefSeq" id="WP_217748232.1">
    <property type="nucleotide sequence ID" value="NZ_CAXVKV010000001.1"/>
</dbReference>
<dbReference type="InterPro" id="IPR025234">
    <property type="entry name" value="YjzH-like"/>
</dbReference>
<protein>
    <submittedName>
        <fullName evidence="1">DUF4177 domain-containing protein</fullName>
    </submittedName>
</protein>
<dbReference type="Proteomes" id="UP001197492">
    <property type="component" value="Unassembled WGS sequence"/>
</dbReference>
<evidence type="ECO:0000313" key="1">
    <source>
        <dbReference type="EMBL" id="MBV3383572.1"/>
    </source>
</evidence>
<reference evidence="1 4" key="1">
    <citation type="submission" date="2021-06" db="EMBL/GenBank/DDBJ databases">
        <title>Collection of gut derived symbiotic bacterial strains cultured from healthy donors.</title>
        <authorList>
            <person name="Lin H."/>
            <person name="Littmann E."/>
            <person name="Pamer E.G."/>
        </authorList>
    </citation>
    <scope>NUCLEOTIDE SEQUENCE</scope>
    <source>
        <strain evidence="2 4">MSK.21.70</strain>
        <strain evidence="1">MSK.21.82</strain>
    </source>
</reference>
<proteinExistence type="predicted"/>
<dbReference type="Pfam" id="PF13783">
    <property type="entry name" value="DUF4177"/>
    <property type="match status" value="1"/>
</dbReference>
<dbReference type="EMBL" id="JAHOEF010000091">
    <property type="protein sequence ID" value="MBV3383572.1"/>
    <property type="molecule type" value="Genomic_DNA"/>
</dbReference>
<dbReference type="Proteomes" id="UP001196408">
    <property type="component" value="Unassembled WGS sequence"/>
</dbReference>
<gene>
    <name evidence="1" type="ORF">KSV97_10205</name>
    <name evidence="2" type="ORF">KSW06_10100</name>
</gene>
<dbReference type="AlphaFoldDB" id="A0AAW4MW83"/>
<keyword evidence="4" id="KW-1185">Reference proteome</keyword>
<accession>A0AAW4MW83</accession>
<organism evidence="1 3">
    <name type="scientific">Catenibacterium mitsuokai</name>
    <dbReference type="NCBI Taxonomy" id="100886"/>
    <lineage>
        <taxon>Bacteria</taxon>
        <taxon>Bacillati</taxon>
        <taxon>Bacillota</taxon>
        <taxon>Erysipelotrichia</taxon>
        <taxon>Erysipelotrichales</taxon>
        <taxon>Coprobacillaceae</taxon>
        <taxon>Catenibacterium</taxon>
    </lineage>
</organism>
<evidence type="ECO:0000313" key="2">
    <source>
        <dbReference type="EMBL" id="MBV3393588.1"/>
    </source>
</evidence>
<evidence type="ECO:0000313" key="4">
    <source>
        <dbReference type="Proteomes" id="UP001197492"/>
    </source>
</evidence>